<dbReference type="InterPro" id="IPR016024">
    <property type="entry name" value="ARM-type_fold"/>
</dbReference>
<dbReference type="AlphaFoldDB" id="A0A6G0Z7L3"/>
<keyword evidence="6 10" id="KW-1133">Transmembrane helix</keyword>
<evidence type="ECO:0000256" key="8">
    <source>
        <dbReference type="ARBA" id="ARBA00023136"/>
    </source>
</evidence>
<evidence type="ECO:0000313" key="12">
    <source>
        <dbReference type="EMBL" id="KAF0766529.1"/>
    </source>
</evidence>
<dbReference type="SMART" id="SM00185">
    <property type="entry name" value="ARM"/>
    <property type="match status" value="3"/>
</dbReference>
<dbReference type="OrthoDB" id="10017790at2759"/>
<dbReference type="EMBL" id="VUJU01001171">
    <property type="protein sequence ID" value="KAF0766529.1"/>
    <property type="molecule type" value="Genomic_DNA"/>
</dbReference>
<comment type="caution">
    <text evidence="12">The sequence shown here is derived from an EMBL/GenBank/DDBJ whole genome shotgun (WGS) entry which is preliminary data.</text>
</comment>
<sequence>MALNPSSANDHTVNKVAVCSAIFAGFAYVGYSVAKNAFGRRLGRKSDDGYHHEDQRLYFRRLSQTTQTDVLLGNLDNSDTSRVFLRPMTVQQRIKELNLRARMFADTMMAIQTPSNKHSLHGPRSLQASPWNSPRIMSPVDARHILGSRSTENLRLCDNYALESNFGTPLRRKSSNRSLRRKSPQPGEHRLSVSQSNQDMEEFEKINQPSLLNRPMEPNEAKNLLLLMGSRDTQVLEKVLVTVSNLATFTPNQEVMREAGYLSQLQQLIYHPEESVQITALVALGNLALNKNNSKEMKETIPMLLALMKMMDSDEIIYNCLSTLTNIAVFHMWHSELQPAIHTLYGLLESQNNKVVLQCLKLLINLSCNDDMIPHLLGGQAPKKLLSMLQLNENEDILLRVVTLFSNLTDAVKAMELDPVLDLPVEDKAAAPDTIRYANIYGVNVVEKIRTKSLVLMKQHKNEEIRGGVQTPKTPPLVAPLTGQPDNNRCSHLYAATHLNRDGPTSCFHDIIFQAQGNSLPRRSWYLLYSYFRDLFSVHYALAQLSISNE</sequence>
<proteinExistence type="inferred from homology"/>
<evidence type="ECO:0000256" key="5">
    <source>
        <dbReference type="ARBA" id="ARBA00022968"/>
    </source>
</evidence>
<dbReference type="InterPro" id="IPR011989">
    <property type="entry name" value="ARM-like"/>
</dbReference>
<keyword evidence="4 10" id="KW-0812">Transmembrane</keyword>
<keyword evidence="5" id="KW-0735">Signal-anchor</keyword>
<keyword evidence="7" id="KW-0496">Mitochondrion</keyword>
<evidence type="ECO:0000256" key="1">
    <source>
        <dbReference type="ARBA" id="ARBA00004167"/>
    </source>
</evidence>
<dbReference type="InterPro" id="IPR000225">
    <property type="entry name" value="Armadillo"/>
</dbReference>
<accession>A0A6G0Z7L3</accession>
<evidence type="ECO:0000256" key="3">
    <source>
        <dbReference type="ARBA" id="ARBA00010553"/>
    </source>
</evidence>
<gene>
    <name evidence="12" type="ORF">FWK35_00008915</name>
</gene>
<keyword evidence="13" id="KW-1185">Reference proteome</keyword>
<evidence type="ECO:0000256" key="10">
    <source>
        <dbReference type="SAM" id="Phobius"/>
    </source>
</evidence>
<dbReference type="GO" id="GO:0031966">
    <property type="term" value="C:mitochondrial membrane"/>
    <property type="evidence" value="ECO:0007669"/>
    <property type="project" value="UniProtKB-SubCell"/>
</dbReference>
<dbReference type="Pfam" id="PF04826">
    <property type="entry name" value="Arm_2"/>
    <property type="match status" value="1"/>
</dbReference>
<evidence type="ECO:0000256" key="7">
    <source>
        <dbReference type="ARBA" id="ARBA00023128"/>
    </source>
</evidence>
<comment type="similarity">
    <text evidence="3">Belongs to the eutherian X-chromosome-specific Armcx family.</text>
</comment>
<evidence type="ECO:0000313" key="13">
    <source>
        <dbReference type="Proteomes" id="UP000478052"/>
    </source>
</evidence>
<dbReference type="InterPro" id="IPR006911">
    <property type="entry name" value="ARM-rpt_dom"/>
</dbReference>
<feature type="transmembrane region" description="Helical" evidence="10">
    <location>
        <begin position="12"/>
        <end position="34"/>
    </location>
</feature>
<comment type="subcellular location">
    <subcellularLocation>
        <location evidence="1">Membrane</location>
        <topology evidence="1">Single-pass membrane protein</topology>
    </subcellularLocation>
    <subcellularLocation>
        <location evidence="2">Mitochondrion membrane</location>
    </subcellularLocation>
</comment>
<name>A0A6G0Z7L3_APHCR</name>
<organism evidence="12 13">
    <name type="scientific">Aphis craccivora</name>
    <name type="common">Cowpea aphid</name>
    <dbReference type="NCBI Taxonomy" id="307492"/>
    <lineage>
        <taxon>Eukaryota</taxon>
        <taxon>Metazoa</taxon>
        <taxon>Ecdysozoa</taxon>
        <taxon>Arthropoda</taxon>
        <taxon>Hexapoda</taxon>
        <taxon>Insecta</taxon>
        <taxon>Pterygota</taxon>
        <taxon>Neoptera</taxon>
        <taxon>Paraneoptera</taxon>
        <taxon>Hemiptera</taxon>
        <taxon>Sternorrhyncha</taxon>
        <taxon>Aphidomorpha</taxon>
        <taxon>Aphidoidea</taxon>
        <taxon>Aphididae</taxon>
        <taxon>Aphidini</taxon>
        <taxon>Aphis</taxon>
        <taxon>Aphis</taxon>
    </lineage>
</organism>
<dbReference type="SUPFAM" id="SSF48371">
    <property type="entry name" value="ARM repeat"/>
    <property type="match status" value="1"/>
</dbReference>
<feature type="region of interest" description="Disordered" evidence="9">
    <location>
        <begin position="114"/>
        <end position="134"/>
    </location>
</feature>
<keyword evidence="8 10" id="KW-0472">Membrane</keyword>
<reference evidence="12 13" key="1">
    <citation type="submission" date="2019-08" db="EMBL/GenBank/DDBJ databases">
        <title>Whole genome of Aphis craccivora.</title>
        <authorList>
            <person name="Voronova N.V."/>
            <person name="Shulinski R.S."/>
            <person name="Bandarenka Y.V."/>
            <person name="Zhorov D.G."/>
            <person name="Warner D."/>
        </authorList>
    </citation>
    <scope>NUCLEOTIDE SEQUENCE [LARGE SCALE GENOMIC DNA]</scope>
    <source>
        <strain evidence="12">180601</strain>
        <tissue evidence="12">Whole Body</tissue>
    </source>
</reference>
<evidence type="ECO:0000256" key="9">
    <source>
        <dbReference type="SAM" id="MobiDB-lite"/>
    </source>
</evidence>
<feature type="region of interest" description="Disordered" evidence="9">
    <location>
        <begin position="167"/>
        <end position="200"/>
    </location>
</feature>
<evidence type="ECO:0000256" key="2">
    <source>
        <dbReference type="ARBA" id="ARBA00004325"/>
    </source>
</evidence>
<feature type="domain" description="Armadillo repeat-containing" evidence="11">
    <location>
        <begin position="217"/>
        <end position="415"/>
    </location>
</feature>
<feature type="compositionally biased region" description="Basic residues" evidence="9">
    <location>
        <begin position="170"/>
        <end position="183"/>
    </location>
</feature>
<dbReference type="PANTHER" id="PTHR15712">
    <property type="entry name" value="ARMADILLO REPEAT CONTAINING PROTEIN"/>
    <property type="match status" value="1"/>
</dbReference>
<protein>
    <submittedName>
        <fullName evidence="12">Armadillo repeat-containing protein 10</fullName>
    </submittedName>
</protein>
<dbReference type="Proteomes" id="UP000478052">
    <property type="component" value="Unassembled WGS sequence"/>
</dbReference>
<dbReference type="PANTHER" id="PTHR15712:SF23">
    <property type="entry name" value="ARMADILLO REPEAT CONTAINING 10"/>
    <property type="match status" value="1"/>
</dbReference>
<evidence type="ECO:0000259" key="11">
    <source>
        <dbReference type="Pfam" id="PF04826"/>
    </source>
</evidence>
<dbReference type="InterPro" id="IPR051303">
    <property type="entry name" value="Armcx_regulator"/>
</dbReference>
<evidence type="ECO:0000256" key="6">
    <source>
        <dbReference type="ARBA" id="ARBA00022989"/>
    </source>
</evidence>
<evidence type="ECO:0000256" key="4">
    <source>
        <dbReference type="ARBA" id="ARBA00022692"/>
    </source>
</evidence>
<dbReference type="Gene3D" id="1.25.10.10">
    <property type="entry name" value="Leucine-rich Repeat Variant"/>
    <property type="match status" value="1"/>
</dbReference>